<dbReference type="InterPro" id="IPR029278">
    <property type="entry name" value="Imm26"/>
</dbReference>
<organism evidence="1 2">
    <name type="scientific">Bacteroides nordii</name>
    <dbReference type="NCBI Taxonomy" id="291645"/>
    <lineage>
        <taxon>Bacteria</taxon>
        <taxon>Pseudomonadati</taxon>
        <taxon>Bacteroidota</taxon>
        <taxon>Bacteroidia</taxon>
        <taxon>Bacteroidales</taxon>
        <taxon>Bacteroidaceae</taxon>
        <taxon>Bacteroides</taxon>
    </lineage>
</organism>
<proteinExistence type="predicted"/>
<dbReference type="GeneID" id="69503815"/>
<protein>
    <submittedName>
        <fullName evidence="1">Uncharacterized protein</fullName>
    </submittedName>
</protein>
<dbReference type="Pfam" id="PF15428">
    <property type="entry name" value="Imm26"/>
    <property type="match status" value="1"/>
</dbReference>
<dbReference type="EMBL" id="QSGO01000011">
    <property type="protein sequence ID" value="RHB34042.1"/>
    <property type="molecule type" value="Genomic_DNA"/>
</dbReference>
<accession>A0A413VKH6</accession>
<comment type="caution">
    <text evidence="1">The sequence shown here is derived from an EMBL/GenBank/DDBJ whole genome shotgun (WGS) entry which is preliminary data.</text>
</comment>
<dbReference type="AlphaFoldDB" id="A0A413VKH6"/>
<reference evidence="1 2" key="1">
    <citation type="submission" date="2018-08" db="EMBL/GenBank/DDBJ databases">
        <title>A genome reference for cultivated species of the human gut microbiota.</title>
        <authorList>
            <person name="Zou Y."/>
            <person name="Xue W."/>
            <person name="Luo G."/>
        </authorList>
    </citation>
    <scope>NUCLEOTIDE SEQUENCE [LARGE SCALE GENOMIC DNA]</scope>
    <source>
        <strain evidence="1 2">AM40-30BH</strain>
    </source>
</reference>
<evidence type="ECO:0000313" key="2">
    <source>
        <dbReference type="Proteomes" id="UP000284379"/>
    </source>
</evidence>
<evidence type="ECO:0000313" key="1">
    <source>
        <dbReference type="EMBL" id="RHB34042.1"/>
    </source>
</evidence>
<dbReference type="RefSeq" id="WP_007487376.1">
    <property type="nucleotide sequence ID" value="NZ_CABJFV010000011.1"/>
</dbReference>
<name>A0A413VKH6_9BACE</name>
<sequence length="153" mass="17737">MKRQRRTPGSIVKIDLKNGYYNYAQLLENGIAFFDIYTKDPELEDLSILLEKPVLFIVSVYRDVISTGLWLKVGKLPIREDLKILPMQCIQDALNETQFELYNPNTGEVTKATREECEGLEICAVWEAHAVEERIIDHYNGVPNFWVESMKIK</sequence>
<gene>
    <name evidence="1" type="ORF">DW888_14235</name>
</gene>
<dbReference type="Proteomes" id="UP000284379">
    <property type="component" value="Unassembled WGS sequence"/>
</dbReference>